<dbReference type="CDD" id="cd01647">
    <property type="entry name" value="RT_LTR"/>
    <property type="match status" value="1"/>
</dbReference>
<evidence type="ECO:0000256" key="9">
    <source>
        <dbReference type="ARBA" id="ARBA00022842"/>
    </source>
</evidence>
<reference evidence="22 23" key="1">
    <citation type="submission" date="2013-09" db="EMBL/GenBank/DDBJ databases">
        <title>Corchorus capsularis genome sequencing.</title>
        <authorList>
            <person name="Alam M."/>
            <person name="Haque M.S."/>
            <person name="Islam M.S."/>
            <person name="Emdad E.M."/>
            <person name="Islam M.M."/>
            <person name="Ahmed B."/>
            <person name="Halim A."/>
            <person name="Hossen Q.M.M."/>
            <person name="Hossain M.Z."/>
            <person name="Ahmed R."/>
            <person name="Khan M.M."/>
            <person name="Islam R."/>
            <person name="Rashid M.M."/>
            <person name="Khan S.A."/>
            <person name="Rahman M.S."/>
            <person name="Alam M."/>
        </authorList>
    </citation>
    <scope>NUCLEOTIDE SEQUENCE [LARGE SCALE GENOMIC DNA]</scope>
    <source>
        <strain evidence="23">cv. CVL-1</strain>
        <tissue evidence="22">Whole seedling</tissue>
    </source>
</reference>
<evidence type="ECO:0000256" key="8">
    <source>
        <dbReference type="ARBA" id="ARBA00022801"/>
    </source>
</evidence>
<keyword evidence="2" id="KW-0808">Transferase</keyword>
<dbReference type="GO" id="GO:0004190">
    <property type="term" value="F:aspartic-type endopeptidase activity"/>
    <property type="evidence" value="ECO:0007669"/>
    <property type="project" value="UniProtKB-KW"/>
</dbReference>
<keyword evidence="8" id="KW-0378">Hydrolase</keyword>
<feature type="domain" description="Reverse transcriptase" evidence="20">
    <location>
        <begin position="585"/>
        <end position="772"/>
    </location>
</feature>
<dbReference type="Gene3D" id="1.10.340.70">
    <property type="match status" value="1"/>
</dbReference>
<dbReference type="CDD" id="cd00303">
    <property type="entry name" value="retropepsin_like"/>
    <property type="match status" value="1"/>
</dbReference>
<keyword evidence="13" id="KW-0239">DNA-directed DNA polymerase</keyword>
<dbReference type="Pfam" id="PF24626">
    <property type="entry name" value="SH3_Tf2-1"/>
    <property type="match status" value="1"/>
</dbReference>
<dbReference type="OrthoDB" id="1933597at2759"/>
<keyword evidence="9" id="KW-0460">Magnesium</keyword>
<feature type="region of interest" description="Disordered" evidence="18">
    <location>
        <begin position="1475"/>
        <end position="1515"/>
    </location>
</feature>
<dbReference type="FunFam" id="3.10.10.10:FF:000007">
    <property type="entry name" value="Retrovirus-related Pol polyprotein from transposon 17.6-like Protein"/>
    <property type="match status" value="1"/>
</dbReference>
<dbReference type="GO" id="GO:0003964">
    <property type="term" value="F:RNA-directed DNA polymerase activity"/>
    <property type="evidence" value="ECO:0007669"/>
    <property type="project" value="UniProtKB-KW"/>
</dbReference>
<evidence type="ECO:0000256" key="14">
    <source>
        <dbReference type="ARBA" id="ARBA00023125"/>
    </source>
</evidence>
<evidence type="ECO:0000256" key="17">
    <source>
        <dbReference type="SAM" id="Coils"/>
    </source>
</evidence>
<dbReference type="GO" id="GO:0003887">
    <property type="term" value="F:DNA-directed DNA polymerase activity"/>
    <property type="evidence" value="ECO:0007669"/>
    <property type="project" value="UniProtKB-KW"/>
</dbReference>
<dbReference type="GO" id="GO:0003677">
    <property type="term" value="F:DNA binding"/>
    <property type="evidence" value="ECO:0007669"/>
    <property type="project" value="UniProtKB-KW"/>
</dbReference>
<dbReference type="SUPFAM" id="SSF54160">
    <property type="entry name" value="Chromo domain-like"/>
    <property type="match status" value="1"/>
</dbReference>
<dbReference type="InterPro" id="IPR043502">
    <property type="entry name" value="DNA/RNA_pol_sf"/>
</dbReference>
<evidence type="ECO:0000256" key="16">
    <source>
        <dbReference type="ARBA" id="ARBA00023268"/>
    </source>
</evidence>
<keyword evidence="11" id="KW-0229">DNA integration</keyword>
<dbReference type="Pfam" id="PF00665">
    <property type="entry name" value="rve"/>
    <property type="match status" value="1"/>
</dbReference>
<evidence type="ECO:0000259" key="21">
    <source>
        <dbReference type="PROSITE" id="PS50994"/>
    </source>
</evidence>
<dbReference type="GO" id="GO:0046872">
    <property type="term" value="F:metal ion binding"/>
    <property type="evidence" value="ECO:0007669"/>
    <property type="project" value="UniProtKB-KW"/>
</dbReference>
<dbReference type="SUPFAM" id="SSF50630">
    <property type="entry name" value="Acid proteases"/>
    <property type="match status" value="1"/>
</dbReference>
<keyword evidence="12 22" id="KW-0695">RNA-directed DNA polymerase</keyword>
<evidence type="ECO:0000256" key="10">
    <source>
        <dbReference type="ARBA" id="ARBA00022884"/>
    </source>
</evidence>
<evidence type="ECO:0000256" key="18">
    <source>
        <dbReference type="SAM" id="MobiDB-lite"/>
    </source>
</evidence>
<feature type="coiled-coil region" evidence="17">
    <location>
        <begin position="1296"/>
        <end position="1323"/>
    </location>
</feature>
<dbReference type="FunFam" id="3.10.20.370:FF:000001">
    <property type="entry name" value="Retrovirus-related Pol polyprotein from transposon 17.6-like protein"/>
    <property type="match status" value="1"/>
</dbReference>
<evidence type="ECO:0000256" key="3">
    <source>
        <dbReference type="ARBA" id="ARBA00022695"/>
    </source>
</evidence>
<evidence type="ECO:0000256" key="5">
    <source>
        <dbReference type="ARBA" id="ARBA00022723"/>
    </source>
</evidence>
<keyword evidence="17" id="KW-0175">Coiled coil</keyword>
<evidence type="ECO:0000256" key="11">
    <source>
        <dbReference type="ARBA" id="ARBA00022908"/>
    </source>
</evidence>
<dbReference type="Gene3D" id="3.10.10.10">
    <property type="entry name" value="HIV Type 1 Reverse Transcriptase, subunit A, domain 1"/>
    <property type="match status" value="1"/>
</dbReference>
<dbReference type="InterPro" id="IPR021109">
    <property type="entry name" value="Peptidase_aspartic_dom_sf"/>
</dbReference>
<name>A0A1R3IGC9_COCAP</name>
<evidence type="ECO:0000256" key="15">
    <source>
        <dbReference type="ARBA" id="ARBA00023172"/>
    </source>
</evidence>
<keyword evidence="5" id="KW-0479">Metal-binding</keyword>
<keyword evidence="14" id="KW-0238">DNA-binding</keyword>
<dbReference type="Gramene" id="OMO81561">
    <property type="protein sequence ID" value="OMO81561"/>
    <property type="gene ID" value="CCACVL1_12361"/>
</dbReference>
<dbReference type="InterPro" id="IPR001969">
    <property type="entry name" value="Aspartic_peptidase_AS"/>
</dbReference>
<dbReference type="GO" id="GO:0004519">
    <property type="term" value="F:endonuclease activity"/>
    <property type="evidence" value="ECO:0007669"/>
    <property type="project" value="UniProtKB-KW"/>
</dbReference>
<dbReference type="PANTHER" id="PTHR37984:SF5">
    <property type="entry name" value="PROTEIN NYNRIN-LIKE"/>
    <property type="match status" value="1"/>
</dbReference>
<dbReference type="Pfam" id="PF00078">
    <property type="entry name" value="RVT_1"/>
    <property type="match status" value="1"/>
</dbReference>
<dbReference type="InterPro" id="IPR056924">
    <property type="entry name" value="SH3_Tf2-1"/>
</dbReference>
<keyword evidence="15" id="KW-0233">DNA recombination</keyword>
<keyword evidence="7" id="KW-0255">Endonuclease</keyword>
<evidence type="ECO:0000256" key="13">
    <source>
        <dbReference type="ARBA" id="ARBA00022932"/>
    </source>
</evidence>
<dbReference type="InterPro" id="IPR000477">
    <property type="entry name" value="RT_dom"/>
</dbReference>
<evidence type="ECO:0000256" key="12">
    <source>
        <dbReference type="ARBA" id="ARBA00022918"/>
    </source>
</evidence>
<comment type="caution">
    <text evidence="22">The sequence shown here is derived from an EMBL/GenBank/DDBJ whole genome shotgun (WGS) entry which is preliminary data.</text>
</comment>
<keyword evidence="23" id="KW-1185">Reference proteome</keyword>
<dbReference type="PANTHER" id="PTHR37984">
    <property type="entry name" value="PROTEIN CBG26694"/>
    <property type="match status" value="1"/>
</dbReference>
<evidence type="ECO:0000256" key="7">
    <source>
        <dbReference type="ARBA" id="ARBA00022759"/>
    </source>
</evidence>
<dbReference type="PROSITE" id="PS00141">
    <property type="entry name" value="ASP_PROTEASE"/>
    <property type="match status" value="1"/>
</dbReference>
<dbReference type="GO" id="GO:0003723">
    <property type="term" value="F:RNA binding"/>
    <property type="evidence" value="ECO:0007669"/>
    <property type="project" value="UniProtKB-KW"/>
</dbReference>
<dbReference type="InterPro" id="IPR001584">
    <property type="entry name" value="Integrase_cat-core"/>
</dbReference>
<gene>
    <name evidence="22" type="ORF">CCACVL1_12361</name>
</gene>
<evidence type="ECO:0000256" key="6">
    <source>
        <dbReference type="ARBA" id="ARBA00022750"/>
    </source>
</evidence>
<dbReference type="InterPro" id="IPR043128">
    <property type="entry name" value="Rev_trsase/Diguanyl_cyclase"/>
</dbReference>
<dbReference type="Gene3D" id="3.30.70.270">
    <property type="match status" value="2"/>
</dbReference>
<keyword evidence="1" id="KW-0645">Protease</keyword>
<evidence type="ECO:0000256" key="2">
    <source>
        <dbReference type="ARBA" id="ARBA00022679"/>
    </source>
</evidence>
<dbReference type="InterPro" id="IPR000953">
    <property type="entry name" value="Chromo/chromo_shadow_dom"/>
</dbReference>
<dbReference type="InterPro" id="IPR016197">
    <property type="entry name" value="Chromo-like_dom_sf"/>
</dbReference>
<dbReference type="Pfam" id="PF08284">
    <property type="entry name" value="RVP_2"/>
    <property type="match status" value="1"/>
</dbReference>
<dbReference type="GO" id="GO:0006508">
    <property type="term" value="P:proteolysis"/>
    <property type="evidence" value="ECO:0007669"/>
    <property type="project" value="UniProtKB-KW"/>
</dbReference>
<dbReference type="Gene3D" id="3.10.20.370">
    <property type="match status" value="1"/>
</dbReference>
<evidence type="ECO:0000313" key="22">
    <source>
        <dbReference type="EMBL" id="OMO81561.1"/>
    </source>
</evidence>
<accession>A0A1R3IGC9</accession>
<feature type="domain" description="Integrase catalytic" evidence="21">
    <location>
        <begin position="1111"/>
        <end position="1275"/>
    </location>
</feature>
<dbReference type="CDD" id="cd09274">
    <property type="entry name" value="RNase_HI_RT_Ty3"/>
    <property type="match status" value="1"/>
</dbReference>
<dbReference type="SUPFAM" id="SSF53098">
    <property type="entry name" value="Ribonuclease H-like"/>
    <property type="match status" value="1"/>
</dbReference>
<organism evidence="22 23">
    <name type="scientific">Corchorus capsularis</name>
    <name type="common">Jute</name>
    <dbReference type="NCBI Taxonomy" id="210143"/>
    <lineage>
        <taxon>Eukaryota</taxon>
        <taxon>Viridiplantae</taxon>
        <taxon>Streptophyta</taxon>
        <taxon>Embryophyta</taxon>
        <taxon>Tracheophyta</taxon>
        <taxon>Spermatophyta</taxon>
        <taxon>Magnoliopsida</taxon>
        <taxon>eudicotyledons</taxon>
        <taxon>Gunneridae</taxon>
        <taxon>Pentapetalae</taxon>
        <taxon>rosids</taxon>
        <taxon>malvids</taxon>
        <taxon>Malvales</taxon>
        <taxon>Malvaceae</taxon>
        <taxon>Grewioideae</taxon>
        <taxon>Apeibeae</taxon>
        <taxon>Corchorus</taxon>
    </lineage>
</organism>
<dbReference type="STRING" id="210143.A0A1R3IGC9"/>
<feature type="compositionally biased region" description="Polar residues" evidence="18">
    <location>
        <begin position="1481"/>
        <end position="1497"/>
    </location>
</feature>
<dbReference type="PROSITE" id="PS50994">
    <property type="entry name" value="INTEGRASE"/>
    <property type="match status" value="1"/>
</dbReference>
<evidence type="ECO:0000259" key="20">
    <source>
        <dbReference type="PROSITE" id="PS50878"/>
    </source>
</evidence>
<evidence type="ECO:0000256" key="4">
    <source>
        <dbReference type="ARBA" id="ARBA00022722"/>
    </source>
</evidence>
<keyword evidence="6" id="KW-0064">Aspartyl protease</keyword>
<evidence type="ECO:0000259" key="19">
    <source>
        <dbReference type="PROSITE" id="PS50013"/>
    </source>
</evidence>
<dbReference type="OMA" id="THIWQDI"/>
<protein>
    <submittedName>
        <fullName evidence="22">Reverse transcriptase</fullName>
    </submittedName>
</protein>
<keyword evidence="10" id="KW-0694">RNA-binding</keyword>
<dbReference type="PROSITE" id="PS50878">
    <property type="entry name" value="RT_POL"/>
    <property type="match status" value="1"/>
</dbReference>
<dbReference type="InterPro" id="IPR041588">
    <property type="entry name" value="Integrase_H2C2"/>
</dbReference>
<dbReference type="Gene3D" id="2.40.70.10">
    <property type="entry name" value="Acid Proteases"/>
    <property type="match status" value="1"/>
</dbReference>
<keyword evidence="16" id="KW-0511">Multifunctional enzyme</keyword>
<dbReference type="Gene3D" id="2.40.50.40">
    <property type="match status" value="1"/>
</dbReference>
<dbReference type="Gene3D" id="3.30.420.10">
    <property type="entry name" value="Ribonuclease H-like superfamily/Ribonuclease H"/>
    <property type="match status" value="1"/>
</dbReference>
<dbReference type="InterPro" id="IPR012337">
    <property type="entry name" value="RNaseH-like_sf"/>
</dbReference>
<dbReference type="FunFam" id="1.10.340.70:FF:000001">
    <property type="entry name" value="Retrovirus-related Pol polyprotein from transposon gypsy-like Protein"/>
    <property type="match status" value="1"/>
</dbReference>
<feature type="domain" description="Chromo" evidence="19">
    <location>
        <begin position="1419"/>
        <end position="1455"/>
    </location>
</feature>
<dbReference type="InterPro" id="IPR036397">
    <property type="entry name" value="RNaseH_sf"/>
</dbReference>
<dbReference type="Proteomes" id="UP000188268">
    <property type="component" value="Unassembled WGS sequence"/>
</dbReference>
<keyword evidence="4" id="KW-0540">Nuclease</keyword>
<dbReference type="SUPFAM" id="SSF56672">
    <property type="entry name" value="DNA/RNA polymerases"/>
    <property type="match status" value="1"/>
</dbReference>
<proteinExistence type="predicted"/>
<keyword evidence="3" id="KW-0548">Nucleotidyltransferase</keyword>
<evidence type="ECO:0000313" key="23">
    <source>
        <dbReference type="Proteomes" id="UP000188268"/>
    </source>
</evidence>
<sequence length="1523" mass="172396">MPPKHDNSSLADAIASLTESINAQMQELGLSQEKLALKVDHSIVENQTSIQNLQTKISKLKTPGSALLPRSILMGNSSNTDQSIEITNKTQKFPKPPDIFTIKTPKFYLTPFDGTNPHAWLFQAERYFAFYSVDPEQRLPISGFFMSGEALCWYQWMYQNGQLTSYESFSQALLSRFGPSLYLNPNAALFKLKQKGTVTEYQEYEILANQVKGLSDEHLLHCFISGLHPEIQHEVITQSPPSLTYALALAKMIEAKFNVHKTFRRAPSVQPFSSFTKPNITPTYPLRQPTIPALPAPPRLPNLPGPQIKRLTPAEMQARRAKGLCYNCDEKYSLGHKCRTAPFLLMQIDDEEESGEFLALETNLVPPALSTIPLPPPPQNYEAVGPDDFQVSFHALYGQSQHRCLKLIAKIAGQYFNVLIDSGSTHNLVQPRVAKFLNLVVQPSPPLSVSVGNGASLQCSGRVTDLQIDLQQHQFKLDLYILDIHGAEVVLGVQWLSQLGPILMDFSGLTMTFLHEGEMVTLSGSGPPQTLALSLAQFRRLAQTDAIDSAHLLAMAEAAQETSPLHFPQTPPELYELLCSFSHIFEPPKGLPPARPHDHQIHLLPGTPPINVKPYRYPYAQKQDMERLITEIFSHFRRPLRVPELIDELHGASVFSKIDLRAGYHQIRMAETDIGKTAFHTFDGHYEFLVMPFGLSNAPSTFQSAMNELFRPFLRKFILVFFDDILVYSKSMEEHLVHLEKALQTLADQHYFAKFSKCSFAQGSVDYLGHIISGLGVAVDHSKIDAILAWPVPTFIKKLRVFLGLTGYYRKFVRGYASLAAPLTDLLKKDNFIWSAEATKAFESLKHVLVTAPVLAIPDFSQPFVLETDASMTAIGAVLSQHGHPIAYFSRKLNPQMQTASAYAREMFAITESVKKWRQYLLGRPFLIYTDQQSLRNLMNQTIQTPEQQRWLAKLLGYQYTILYKLGVQNKVADALSRSFPEQGELNAISGPTFPFLTQLRDYYANDPHGKQHFNDVKEHPNKFPDLLVQDGLLLRHGRIVIPENHPLQQQLLFEYHCTLTGGHAGVAKTLSRLASNFFWSNMRKTMANFISTCRTCQEVKCLPTKQAGLLQPLPIPTHIWQDIAMDFITHLPFSNGKTTIWVIVDRLSKYAHFLAIPAHTTAPQLAALFSQEIGKLHGLPRSIVSDRDPIFISSFWKELFRLQGTKLNHSSAYHPQSDGQSEVLNRCLETYLRCFAGDNPRSWSKIFHWAEWSYNTALHSAINMTPFEAVYGYAPPTVASYLPGPSKIAQLDDCLVERQTLLARLKVNLARAQNRMKMQADRHRKEKHFEEGEWVWVKLQPYRQQSVVKRTTQKLAKKYFGPFQIIKRVGTVAYELKLPADSRIHPVFHVSLLKAYRGNLDINPTPLPALAIEDQPVLEPEVVLKTREVKYQDQNLPQILVKWKNLPEAEATWEWLDDVQTNYPAFHLEDKVVSDRESTDTSLAPSPNEPSSQDNSEAPMRRGNRARNAPPWHVDFIRQRLS</sequence>
<dbReference type="GO" id="GO:0006310">
    <property type="term" value="P:DNA recombination"/>
    <property type="evidence" value="ECO:0007669"/>
    <property type="project" value="UniProtKB-KW"/>
</dbReference>
<evidence type="ECO:0000256" key="1">
    <source>
        <dbReference type="ARBA" id="ARBA00022670"/>
    </source>
</evidence>
<dbReference type="PROSITE" id="PS50013">
    <property type="entry name" value="CHROMO_2"/>
    <property type="match status" value="1"/>
</dbReference>
<dbReference type="EMBL" id="AWWV01010126">
    <property type="protein sequence ID" value="OMO81561.1"/>
    <property type="molecule type" value="Genomic_DNA"/>
</dbReference>
<dbReference type="Pfam" id="PF17919">
    <property type="entry name" value="RT_RNaseH_2"/>
    <property type="match status" value="1"/>
</dbReference>
<dbReference type="Pfam" id="PF17921">
    <property type="entry name" value="Integrase_H2C2"/>
    <property type="match status" value="1"/>
</dbReference>
<dbReference type="GO" id="GO:0015074">
    <property type="term" value="P:DNA integration"/>
    <property type="evidence" value="ECO:0007669"/>
    <property type="project" value="UniProtKB-KW"/>
</dbReference>
<dbReference type="InterPro" id="IPR050951">
    <property type="entry name" value="Retrovirus_Pol_polyprotein"/>
</dbReference>
<dbReference type="InterPro" id="IPR041577">
    <property type="entry name" value="RT_RNaseH_2"/>
</dbReference>
<dbReference type="FunFam" id="3.30.70.270:FF:000020">
    <property type="entry name" value="Transposon Tf2-6 polyprotein-like Protein"/>
    <property type="match status" value="1"/>
</dbReference>